<organism evidence="4 5">
    <name type="scientific">Cupriavidus lacunae</name>
    <dbReference type="NCBI Taxonomy" id="2666307"/>
    <lineage>
        <taxon>Bacteria</taxon>
        <taxon>Pseudomonadati</taxon>
        <taxon>Pseudomonadota</taxon>
        <taxon>Betaproteobacteria</taxon>
        <taxon>Burkholderiales</taxon>
        <taxon>Burkholderiaceae</taxon>
        <taxon>Cupriavidus</taxon>
    </lineage>
</organism>
<evidence type="ECO:0000313" key="4">
    <source>
        <dbReference type="EMBL" id="RDK07925.1"/>
    </source>
</evidence>
<dbReference type="GO" id="GO:0042781">
    <property type="term" value="F:3'-tRNA processing endoribonuclease activity"/>
    <property type="evidence" value="ECO:0007669"/>
    <property type="project" value="TreeGrafter"/>
</dbReference>
<dbReference type="Pfam" id="PF12706">
    <property type="entry name" value="Lactamase_B_2"/>
    <property type="match status" value="1"/>
</dbReference>
<proteinExistence type="predicted"/>
<dbReference type="InterPro" id="IPR036866">
    <property type="entry name" value="RibonucZ/Hydroxyglut_hydro"/>
</dbReference>
<feature type="chain" id="PRO_5016760773" evidence="2">
    <location>
        <begin position="28"/>
        <end position="329"/>
    </location>
</feature>
<dbReference type="CDD" id="cd07719">
    <property type="entry name" value="arylsulfatase_AtsA-like_MBL-fold"/>
    <property type="match status" value="1"/>
</dbReference>
<feature type="signal peptide" evidence="2">
    <location>
        <begin position="1"/>
        <end position="27"/>
    </location>
</feature>
<protein>
    <submittedName>
        <fullName evidence="4">MBL fold metallo-hydrolase</fullName>
    </submittedName>
</protein>
<dbReference type="RefSeq" id="WP_115213785.1">
    <property type="nucleotide sequence ID" value="NZ_QKWJ01000033.1"/>
</dbReference>
<feature type="domain" description="Metallo-beta-lactamase" evidence="3">
    <location>
        <begin position="53"/>
        <end position="253"/>
    </location>
</feature>
<dbReference type="Gene3D" id="3.60.15.10">
    <property type="entry name" value="Ribonuclease Z/Hydroxyacylglutathione hydrolase-like"/>
    <property type="match status" value="1"/>
</dbReference>
<dbReference type="AlphaFoldDB" id="A0A370NQQ4"/>
<dbReference type="EMBL" id="QKWJ01000033">
    <property type="protein sequence ID" value="RDK07925.1"/>
    <property type="molecule type" value="Genomic_DNA"/>
</dbReference>
<dbReference type="PANTHER" id="PTHR46018:SF2">
    <property type="entry name" value="ZINC PHOSPHODIESTERASE ELAC PROTEIN 1"/>
    <property type="match status" value="1"/>
</dbReference>
<name>A0A370NQQ4_9BURK</name>
<dbReference type="PANTHER" id="PTHR46018">
    <property type="entry name" value="ZINC PHOSPHODIESTERASE ELAC PROTEIN 1"/>
    <property type="match status" value="1"/>
</dbReference>
<comment type="caution">
    <text evidence="4">The sequence shown here is derived from an EMBL/GenBank/DDBJ whole genome shotgun (WGS) entry which is preliminary data.</text>
</comment>
<reference evidence="5" key="1">
    <citation type="submission" date="2018-06" db="EMBL/GenBank/DDBJ databases">
        <authorList>
            <person name="Feng T."/>
            <person name="Jeon C.O."/>
        </authorList>
    </citation>
    <scope>NUCLEOTIDE SEQUENCE [LARGE SCALE GENOMIC DNA]</scope>
    <source>
        <strain evidence="5">S23</strain>
    </source>
</reference>
<dbReference type="InterPro" id="IPR044094">
    <property type="entry name" value="AtsA-like_MBL-fold"/>
</dbReference>
<dbReference type="Proteomes" id="UP000255165">
    <property type="component" value="Unassembled WGS sequence"/>
</dbReference>
<dbReference type="SMART" id="SM00849">
    <property type="entry name" value="Lactamase_B"/>
    <property type="match status" value="1"/>
</dbReference>
<dbReference type="InterPro" id="IPR001279">
    <property type="entry name" value="Metallo-B-lactamas"/>
</dbReference>
<sequence length="329" mass="35703">MIHVRRIALYAVAAAFMLAGYPDLAVAEDAASSGVFRVTLLGTGAPDPSADRFGASTLIEAGNQKILIDAGRGATIRLAQLHIPLGKIDVLFLTHYHSDHTVGVPDLWLTGWLPPPFGQRNTPFHVIGPSGAADLMVNLERAYAADIRMRMADQKLSREGLDVKVEEFTRDGIVYEKNGLRVTAFEVNHGEAVRPAFGYRIDYAGHAVLISGDTRLNENVVKYGAGTDLLVHEVFAVKPDMMKSPAMQAIAAHHVTPQEAGRVFTRARPRLAVYTHLSLIGTPTTPSLMPDEIVSQTRESYNGPLAVGEDLMAFEIGAEGVAIYRRGPR</sequence>
<evidence type="ECO:0000256" key="1">
    <source>
        <dbReference type="ARBA" id="ARBA00022801"/>
    </source>
</evidence>
<keyword evidence="2" id="KW-0732">Signal</keyword>
<evidence type="ECO:0000256" key="2">
    <source>
        <dbReference type="SAM" id="SignalP"/>
    </source>
</evidence>
<gene>
    <name evidence="4" type="ORF">DN412_23560</name>
</gene>
<accession>A0A370NQQ4</accession>
<keyword evidence="5" id="KW-1185">Reference proteome</keyword>
<evidence type="ECO:0000259" key="3">
    <source>
        <dbReference type="SMART" id="SM00849"/>
    </source>
</evidence>
<keyword evidence="1 4" id="KW-0378">Hydrolase</keyword>
<dbReference type="SUPFAM" id="SSF56281">
    <property type="entry name" value="Metallo-hydrolase/oxidoreductase"/>
    <property type="match status" value="1"/>
</dbReference>
<evidence type="ECO:0000313" key="5">
    <source>
        <dbReference type="Proteomes" id="UP000255165"/>
    </source>
</evidence>